<evidence type="ECO:0000256" key="9">
    <source>
        <dbReference type="SAM" id="MobiDB-lite"/>
    </source>
</evidence>
<dbReference type="GO" id="GO:0031072">
    <property type="term" value="F:heat shock protein binding"/>
    <property type="evidence" value="ECO:0007669"/>
    <property type="project" value="InterPro"/>
</dbReference>
<evidence type="ECO:0000313" key="14">
    <source>
        <dbReference type="Proteomes" id="UP001419268"/>
    </source>
</evidence>
<dbReference type="SUPFAM" id="SSF49493">
    <property type="entry name" value="HSP40/DnaJ peptide-binding domain"/>
    <property type="match status" value="2"/>
</dbReference>
<dbReference type="InterPro" id="IPR001623">
    <property type="entry name" value="DnaJ_domain"/>
</dbReference>
<feature type="domain" description="J" evidence="11">
    <location>
        <begin position="84"/>
        <end position="148"/>
    </location>
</feature>
<dbReference type="InterPro" id="IPR012724">
    <property type="entry name" value="DnaJ"/>
</dbReference>
<dbReference type="InterPro" id="IPR018253">
    <property type="entry name" value="DnaJ_domain_CS"/>
</dbReference>
<dbReference type="SUPFAM" id="SSF46565">
    <property type="entry name" value="Chaperone J-domain"/>
    <property type="match status" value="1"/>
</dbReference>
<evidence type="ECO:0000256" key="1">
    <source>
        <dbReference type="ARBA" id="ARBA00022723"/>
    </source>
</evidence>
<dbReference type="PROSITE" id="PS51188">
    <property type="entry name" value="ZF_CR"/>
    <property type="match status" value="1"/>
</dbReference>
<dbReference type="InterPro" id="IPR002939">
    <property type="entry name" value="DnaJ_C"/>
</dbReference>
<proteinExistence type="inferred from homology"/>
<evidence type="ECO:0000256" key="7">
    <source>
        <dbReference type="PROSITE-ProRule" id="PRU00546"/>
    </source>
</evidence>
<evidence type="ECO:0000256" key="8">
    <source>
        <dbReference type="RuleBase" id="RU003616"/>
    </source>
</evidence>
<dbReference type="Pfam" id="PF00684">
    <property type="entry name" value="DnaJ_CXXCXGXG"/>
    <property type="match status" value="1"/>
</dbReference>
<dbReference type="CDD" id="cd06257">
    <property type="entry name" value="DnaJ"/>
    <property type="match status" value="1"/>
</dbReference>
<dbReference type="PROSITE" id="PS01031">
    <property type="entry name" value="SHSP"/>
    <property type="match status" value="1"/>
</dbReference>
<dbReference type="AlphaFoldDB" id="A0AAP0FC44"/>
<dbReference type="PRINTS" id="PR00625">
    <property type="entry name" value="JDOMAIN"/>
</dbReference>
<dbReference type="Proteomes" id="UP001419268">
    <property type="component" value="Unassembled WGS sequence"/>
</dbReference>
<dbReference type="GO" id="GO:0009408">
    <property type="term" value="P:response to heat"/>
    <property type="evidence" value="ECO:0007669"/>
    <property type="project" value="InterPro"/>
</dbReference>
<dbReference type="Gene3D" id="2.10.230.10">
    <property type="entry name" value="Heat shock protein DnaJ, cysteine-rich domain"/>
    <property type="match status" value="1"/>
</dbReference>
<evidence type="ECO:0000256" key="6">
    <source>
        <dbReference type="PROSITE-ProRule" id="PRU00285"/>
    </source>
</evidence>
<feature type="domain" description="CR-type" evidence="12">
    <location>
        <begin position="212"/>
        <end position="294"/>
    </location>
</feature>
<dbReference type="InterPro" id="IPR008971">
    <property type="entry name" value="HSP40/DnaJ_pept-bd"/>
</dbReference>
<name>A0AAP0FC44_9MAGN</name>
<evidence type="ECO:0000259" key="12">
    <source>
        <dbReference type="PROSITE" id="PS51188"/>
    </source>
</evidence>
<evidence type="ECO:0000259" key="10">
    <source>
        <dbReference type="PROSITE" id="PS01031"/>
    </source>
</evidence>
<keyword evidence="5" id="KW-0143">Chaperone</keyword>
<dbReference type="Pfam" id="PF01556">
    <property type="entry name" value="DnaJ_C"/>
    <property type="match status" value="1"/>
</dbReference>
<evidence type="ECO:0000256" key="3">
    <source>
        <dbReference type="ARBA" id="ARBA00022771"/>
    </source>
</evidence>
<comment type="caution">
    <text evidence="13">The sequence shown here is derived from an EMBL/GenBank/DDBJ whole genome shotgun (WGS) entry which is preliminary data.</text>
</comment>
<evidence type="ECO:0000256" key="5">
    <source>
        <dbReference type="ARBA" id="ARBA00023186"/>
    </source>
</evidence>
<gene>
    <name evidence="13" type="ORF">Scep_022761</name>
</gene>
<dbReference type="GO" id="GO:0005524">
    <property type="term" value="F:ATP binding"/>
    <property type="evidence" value="ECO:0007669"/>
    <property type="project" value="InterPro"/>
</dbReference>
<dbReference type="Pfam" id="PF00226">
    <property type="entry name" value="DnaJ"/>
    <property type="match status" value="1"/>
</dbReference>
<dbReference type="HAMAP" id="MF_01152">
    <property type="entry name" value="DnaJ"/>
    <property type="match status" value="1"/>
</dbReference>
<reference evidence="13 14" key="1">
    <citation type="submission" date="2024-01" db="EMBL/GenBank/DDBJ databases">
        <title>Genome assemblies of Stephania.</title>
        <authorList>
            <person name="Yang L."/>
        </authorList>
    </citation>
    <scope>NUCLEOTIDE SEQUENCE [LARGE SCALE GENOMIC DNA]</scope>
    <source>
        <strain evidence="13">JXDWG</strain>
        <tissue evidence="13">Leaf</tissue>
    </source>
</reference>
<dbReference type="PANTHER" id="PTHR43096:SF26">
    <property type="entry name" value="CR-TYPE DOMAIN-CONTAINING PROTEIN"/>
    <property type="match status" value="1"/>
</dbReference>
<dbReference type="PROSITE" id="PS00636">
    <property type="entry name" value="DNAJ_1"/>
    <property type="match status" value="1"/>
</dbReference>
<dbReference type="FunFam" id="2.60.260.20:FF:000005">
    <property type="entry name" value="Chaperone protein dnaJ 1, mitochondrial"/>
    <property type="match status" value="1"/>
</dbReference>
<dbReference type="GO" id="GO:0051082">
    <property type="term" value="F:unfolded protein binding"/>
    <property type="evidence" value="ECO:0007669"/>
    <property type="project" value="InterPro"/>
</dbReference>
<organism evidence="13 14">
    <name type="scientific">Stephania cephalantha</name>
    <dbReference type="NCBI Taxonomy" id="152367"/>
    <lineage>
        <taxon>Eukaryota</taxon>
        <taxon>Viridiplantae</taxon>
        <taxon>Streptophyta</taxon>
        <taxon>Embryophyta</taxon>
        <taxon>Tracheophyta</taxon>
        <taxon>Spermatophyta</taxon>
        <taxon>Magnoliopsida</taxon>
        <taxon>Ranunculales</taxon>
        <taxon>Menispermaceae</taxon>
        <taxon>Menispermoideae</taxon>
        <taxon>Cissampelideae</taxon>
        <taxon>Stephania</taxon>
    </lineage>
</organism>
<dbReference type="InterPro" id="IPR036410">
    <property type="entry name" value="HSP_DnaJ_Cys-rich_dom_sf"/>
</dbReference>
<evidence type="ECO:0000259" key="11">
    <source>
        <dbReference type="PROSITE" id="PS50076"/>
    </source>
</evidence>
<evidence type="ECO:0000256" key="4">
    <source>
        <dbReference type="ARBA" id="ARBA00022833"/>
    </source>
</evidence>
<dbReference type="InterPro" id="IPR002068">
    <property type="entry name" value="A-crystallin/Hsp20_dom"/>
</dbReference>
<dbReference type="CDD" id="cd10747">
    <property type="entry name" value="DnaJ_C"/>
    <property type="match status" value="1"/>
</dbReference>
<sequence>MLNRINSHTNPIASQTTDVNHLGFFTKSTTLQCRLMTSGASVFRFGIGSTGFGLGFGFGCGRGRRRCGVRADAAAAAAAKTGSDYYSKLNLTRDATLTEIKASYRKLARQYHPDMNKSPGAEEKFKEISAAYEVLSDDEKRSLYDRFGESGLLSEFGGPGSNSQGMDPFDIFDAYFEESNGFFGGGEFRNNRNQTLDIRYDLSLSFEESIFGCRREIEVSCFEMCDKCDGTGARSSSCIKSCTDCGGRGRMMNTQKTPFGVMSQVSTCFKCGGEGKKITDHCPRCSGRGKVQAKRSIKVIVPPGINDGATMKIQGEGNFDKKRSIAGDLYLFVQIEEKPGIWREGLSLYSKIAVDYTDAILGTVVKVETVEGFRDLRISPGIQPGETVKLPGMGVPSMKKPSVRGDHKFIINVEIPTDISEEERALLEKLASLKTSRRTHSIPTSGSHNLDQREMNSNQTRPSSKGSRLISSILGSISNLWRQKESGGRFASVSAAAVATPMQAFSRPNDPFIISAYMAFLVLCICSLKGYSKDDIKVQIEEQGNVLHISGGAPKEEESEVIKDAIWRVSERGATKGEFSRVISLPGNLKLDEISAHVDNGVLTVVVPKDQVPKASKARPINVLSKI</sequence>
<dbReference type="InterPro" id="IPR036869">
    <property type="entry name" value="J_dom_sf"/>
</dbReference>
<dbReference type="PANTHER" id="PTHR43096">
    <property type="entry name" value="DNAJ HOMOLOG 1, MITOCHONDRIAL-RELATED"/>
    <property type="match status" value="1"/>
</dbReference>
<dbReference type="SMART" id="SM00271">
    <property type="entry name" value="DnaJ"/>
    <property type="match status" value="1"/>
</dbReference>
<keyword evidence="4 7" id="KW-0862">Zinc</keyword>
<dbReference type="SUPFAM" id="SSF57938">
    <property type="entry name" value="DnaJ/Hsp40 cysteine-rich domain"/>
    <property type="match status" value="1"/>
</dbReference>
<dbReference type="PROSITE" id="PS50076">
    <property type="entry name" value="DNAJ_2"/>
    <property type="match status" value="1"/>
</dbReference>
<dbReference type="Gene3D" id="2.60.40.790">
    <property type="match status" value="1"/>
</dbReference>
<feature type="zinc finger region" description="CR-type" evidence="7">
    <location>
        <begin position="212"/>
        <end position="294"/>
    </location>
</feature>
<dbReference type="CDD" id="cd10719">
    <property type="entry name" value="DnaJ_zf"/>
    <property type="match status" value="1"/>
</dbReference>
<comment type="similarity">
    <text evidence="6 8">Belongs to the small heat shock protein (HSP20) family.</text>
</comment>
<protein>
    <submittedName>
        <fullName evidence="13">Uncharacterized protein</fullName>
    </submittedName>
</protein>
<evidence type="ECO:0000256" key="2">
    <source>
        <dbReference type="ARBA" id="ARBA00022737"/>
    </source>
</evidence>
<feature type="domain" description="SHSP" evidence="10">
    <location>
        <begin position="493"/>
        <end position="624"/>
    </location>
</feature>
<feature type="compositionally biased region" description="Polar residues" evidence="9">
    <location>
        <begin position="441"/>
        <end position="462"/>
    </location>
</feature>
<dbReference type="SUPFAM" id="SSF49764">
    <property type="entry name" value="HSP20-like chaperones"/>
    <property type="match status" value="1"/>
</dbReference>
<dbReference type="InterPro" id="IPR001305">
    <property type="entry name" value="HSP_DnaJ_Cys-rich_dom"/>
</dbReference>
<dbReference type="InterPro" id="IPR008978">
    <property type="entry name" value="HSP20-like_chaperone"/>
</dbReference>
<keyword evidence="1 7" id="KW-0479">Metal-binding</keyword>
<dbReference type="Pfam" id="PF00011">
    <property type="entry name" value="HSP20"/>
    <property type="match status" value="1"/>
</dbReference>
<keyword evidence="3 7" id="KW-0863">Zinc-finger</keyword>
<feature type="region of interest" description="Disordered" evidence="9">
    <location>
        <begin position="437"/>
        <end position="467"/>
    </location>
</feature>
<dbReference type="GO" id="GO:0009535">
    <property type="term" value="C:chloroplast thylakoid membrane"/>
    <property type="evidence" value="ECO:0007669"/>
    <property type="project" value="TreeGrafter"/>
</dbReference>
<keyword evidence="2" id="KW-0677">Repeat</keyword>
<accession>A0AAP0FC44</accession>
<dbReference type="FunFam" id="2.10.230.10:FF:000002">
    <property type="entry name" value="Molecular chaperone DnaJ"/>
    <property type="match status" value="1"/>
</dbReference>
<dbReference type="GO" id="GO:0042026">
    <property type="term" value="P:protein refolding"/>
    <property type="evidence" value="ECO:0007669"/>
    <property type="project" value="TreeGrafter"/>
</dbReference>
<dbReference type="GO" id="GO:0008270">
    <property type="term" value="F:zinc ion binding"/>
    <property type="evidence" value="ECO:0007669"/>
    <property type="project" value="UniProtKB-KW"/>
</dbReference>
<evidence type="ECO:0000313" key="13">
    <source>
        <dbReference type="EMBL" id="KAK9105917.1"/>
    </source>
</evidence>
<dbReference type="EMBL" id="JBBNAG010000009">
    <property type="protein sequence ID" value="KAK9105917.1"/>
    <property type="molecule type" value="Genomic_DNA"/>
</dbReference>
<keyword evidence="14" id="KW-1185">Reference proteome</keyword>
<dbReference type="Gene3D" id="1.10.287.110">
    <property type="entry name" value="DnaJ domain"/>
    <property type="match status" value="1"/>
</dbReference>
<dbReference type="Gene3D" id="2.60.260.20">
    <property type="entry name" value="Urease metallochaperone UreE, N-terminal domain"/>
    <property type="match status" value="2"/>
</dbReference>